<keyword evidence="1 2" id="KW-0195">Cyclin</keyword>
<dbReference type="FunCoup" id="A0A2P6NUB4">
    <property type="interactions" value="480"/>
</dbReference>
<accession>A0A2P6NUB4</accession>
<keyword evidence="6" id="KW-1185">Reference proteome</keyword>
<dbReference type="CDD" id="cd20532">
    <property type="entry name" value="CYCLIN_CCNL_rpt1"/>
    <property type="match status" value="1"/>
</dbReference>
<dbReference type="SMART" id="SM00385">
    <property type="entry name" value="CYCLIN"/>
    <property type="match status" value="2"/>
</dbReference>
<dbReference type="EMBL" id="MDYQ01000020">
    <property type="protein sequence ID" value="PRP87526.1"/>
    <property type="molecule type" value="Genomic_DNA"/>
</dbReference>
<feature type="region of interest" description="Disordered" evidence="3">
    <location>
        <begin position="266"/>
        <end position="374"/>
    </location>
</feature>
<dbReference type="STRING" id="1890364.A0A2P6NUB4"/>
<dbReference type="InterPro" id="IPR043198">
    <property type="entry name" value="Cyclin/Ssn8"/>
</dbReference>
<evidence type="ECO:0000313" key="5">
    <source>
        <dbReference type="EMBL" id="PRP87526.1"/>
    </source>
</evidence>
<dbReference type="GO" id="GO:0006357">
    <property type="term" value="P:regulation of transcription by RNA polymerase II"/>
    <property type="evidence" value="ECO:0007669"/>
    <property type="project" value="InterPro"/>
</dbReference>
<dbReference type="SUPFAM" id="SSF47954">
    <property type="entry name" value="Cyclin-like"/>
    <property type="match status" value="2"/>
</dbReference>
<proteinExistence type="inferred from homology"/>
<name>A0A2P6NUB4_9EUKA</name>
<protein>
    <recommendedName>
        <fullName evidence="4">Cyclin-like domain-containing protein</fullName>
    </recommendedName>
</protein>
<dbReference type="Proteomes" id="UP000241769">
    <property type="component" value="Unassembled WGS sequence"/>
</dbReference>
<dbReference type="OrthoDB" id="10264655at2759"/>
<sequence>MSLELRFHVSADVLEKTPSRCDGISEDLETAQRVYACEMIQDAGILLKLPQVTIATAQVLLQRFYYRSSLARHCSKSAAISSLFLACKVAETPRKTRDLLNVFHRLLCRSQEKREEEKKGGEITFLEVGGQEYWKLKNDCINTERFMLKELGFIVYVVLPYKYIIFFIKLLDAPPEVRQRTWNYVNDSLRTPACVVFGPEVVAAACIYMAARDLSVPLPESPSPWYLLFETSLDQITQVCWHIQQLYKMAPAQYINTRSDRYKNETFDEDEEVEEQQPTPPREREGRSPPSPKRGRYQETPERNSTRQGPSPSRGYRSPRRSRSPDRERRSRSPRRNTDRRRDREEHYQRRDSSRDRESRDRERDRDRDRDRRR</sequence>
<dbReference type="AlphaFoldDB" id="A0A2P6NUB4"/>
<dbReference type="InterPro" id="IPR036915">
    <property type="entry name" value="Cyclin-like_sf"/>
</dbReference>
<evidence type="ECO:0000259" key="4">
    <source>
        <dbReference type="SMART" id="SM00385"/>
    </source>
</evidence>
<dbReference type="PANTHER" id="PTHR10026">
    <property type="entry name" value="CYCLIN"/>
    <property type="match status" value="1"/>
</dbReference>
<dbReference type="InterPro" id="IPR004367">
    <property type="entry name" value="Cyclin_C-dom"/>
</dbReference>
<feature type="compositionally biased region" description="Basic and acidic residues" evidence="3">
    <location>
        <begin position="323"/>
        <end position="374"/>
    </location>
</feature>
<dbReference type="Gene3D" id="1.10.472.10">
    <property type="entry name" value="Cyclin-like"/>
    <property type="match status" value="2"/>
</dbReference>
<evidence type="ECO:0000313" key="6">
    <source>
        <dbReference type="Proteomes" id="UP000241769"/>
    </source>
</evidence>
<feature type="compositionally biased region" description="Basic and acidic residues" evidence="3">
    <location>
        <begin position="296"/>
        <end position="305"/>
    </location>
</feature>
<reference evidence="5 6" key="1">
    <citation type="journal article" date="2018" name="Genome Biol. Evol.">
        <title>Multiple Roots of Fruiting Body Formation in Amoebozoa.</title>
        <authorList>
            <person name="Hillmann F."/>
            <person name="Forbes G."/>
            <person name="Novohradska S."/>
            <person name="Ferling I."/>
            <person name="Riege K."/>
            <person name="Groth M."/>
            <person name="Westermann M."/>
            <person name="Marz M."/>
            <person name="Spaller T."/>
            <person name="Winckler T."/>
            <person name="Schaap P."/>
            <person name="Glockner G."/>
        </authorList>
    </citation>
    <scope>NUCLEOTIDE SEQUENCE [LARGE SCALE GENOMIC DNA]</scope>
    <source>
        <strain evidence="5 6">Jena</strain>
    </source>
</reference>
<dbReference type="PIRSF" id="PIRSF036580">
    <property type="entry name" value="Cyclin_L"/>
    <property type="match status" value="1"/>
</dbReference>
<feature type="domain" description="Cyclin-like" evidence="4">
    <location>
        <begin position="162"/>
        <end position="245"/>
    </location>
</feature>
<evidence type="ECO:0000256" key="2">
    <source>
        <dbReference type="RuleBase" id="RU000383"/>
    </source>
</evidence>
<gene>
    <name evidence="5" type="ORF">PROFUN_00737</name>
</gene>
<evidence type="ECO:0000256" key="1">
    <source>
        <dbReference type="ARBA" id="ARBA00023127"/>
    </source>
</evidence>
<dbReference type="Pfam" id="PF02984">
    <property type="entry name" value="Cyclin_C"/>
    <property type="match status" value="1"/>
</dbReference>
<dbReference type="GO" id="GO:0016538">
    <property type="term" value="F:cyclin-dependent protein serine/threonine kinase regulator activity"/>
    <property type="evidence" value="ECO:0007669"/>
    <property type="project" value="InterPro"/>
</dbReference>
<feature type="domain" description="Cyclin-like" evidence="4">
    <location>
        <begin position="38"/>
        <end position="149"/>
    </location>
</feature>
<comment type="similarity">
    <text evidence="2">Belongs to the cyclin family.</text>
</comment>
<dbReference type="InterPro" id="IPR006671">
    <property type="entry name" value="Cyclin_N"/>
</dbReference>
<dbReference type="Pfam" id="PF00134">
    <property type="entry name" value="Cyclin_N"/>
    <property type="match status" value="1"/>
</dbReference>
<dbReference type="CDD" id="cd20533">
    <property type="entry name" value="CYCLIN_CCNL_rpt2"/>
    <property type="match status" value="1"/>
</dbReference>
<dbReference type="InterPro" id="IPR013763">
    <property type="entry name" value="Cyclin-like_dom"/>
</dbReference>
<organism evidence="5 6">
    <name type="scientific">Planoprotostelium fungivorum</name>
    <dbReference type="NCBI Taxonomy" id="1890364"/>
    <lineage>
        <taxon>Eukaryota</taxon>
        <taxon>Amoebozoa</taxon>
        <taxon>Evosea</taxon>
        <taxon>Variosea</taxon>
        <taxon>Cavosteliida</taxon>
        <taxon>Cavosteliaceae</taxon>
        <taxon>Planoprotostelium</taxon>
    </lineage>
</organism>
<dbReference type="InParanoid" id="A0A2P6NUB4"/>
<evidence type="ECO:0000256" key="3">
    <source>
        <dbReference type="SAM" id="MobiDB-lite"/>
    </source>
</evidence>
<dbReference type="FunFam" id="1.10.472.10:FF:000031">
    <property type="entry name" value="cyclin-L1-1-like isoform X1"/>
    <property type="match status" value="1"/>
</dbReference>
<comment type="caution">
    <text evidence="5">The sequence shown here is derived from an EMBL/GenBank/DDBJ whole genome shotgun (WGS) entry which is preliminary data.</text>
</comment>